<reference evidence="2 3" key="1">
    <citation type="submission" date="2016-12" db="EMBL/GenBank/DDBJ databases">
        <title>The genomes of Aspergillus section Nigri reveals drivers in fungal speciation.</title>
        <authorList>
            <consortium name="DOE Joint Genome Institute"/>
            <person name="Vesth T.C."/>
            <person name="Nybo J."/>
            <person name="Theobald S."/>
            <person name="Brandl J."/>
            <person name="Frisvad J.C."/>
            <person name="Nielsen K.F."/>
            <person name="Lyhne E.K."/>
            <person name="Kogle M.E."/>
            <person name="Kuo A."/>
            <person name="Riley R."/>
            <person name="Clum A."/>
            <person name="Nolan M."/>
            <person name="Lipzen A."/>
            <person name="Salamov A."/>
            <person name="Henrissat B."/>
            <person name="Wiebenga A."/>
            <person name="De Vries R.P."/>
            <person name="Grigoriev I.V."/>
            <person name="Mortensen U.H."/>
            <person name="Andersen M.R."/>
            <person name="Baker S.E."/>
        </authorList>
    </citation>
    <scope>NUCLEOTIDE SEQUENCE [LARGE SCALE GENOMIC DNA]</scope>
    <source>
        <strain evidence="2 3">IBT 23096</strain>
    </source>
</reference>
<dbReference type="EMBL" id="MSFO01000010">
    <property type="protein sequence ID" value="PLB44086.1"/>
    <property type="molecule type" value="Genomic_DNA"/>
</dbReference>
<evidence type="ECO:0000256" key="1">
    <source>
        <dbReference type="SAM" id="MobiDB-lite"/>
    </source>
</evidence>
<dbReference type="RefSeq" id="XP_024699388.1">
    <property type="nucleotide sequence ID" value="XM_024855342.1"/>
</dbReference>
<evidence type="ECO:0000313" key="2">
    <source>
        <dbReference type="EMBL" id="PLB44086.1"/>
    </source>
</evidence>
<dbReference type="STRING" id="1392250.A0A2I2FTZ8"/>
<evidence type="ECO:0000313" key="3">
    <source>
        <dbReference type="Proteomes" id="UP000234275"/>
    </source>
</evidence>
<dbReference type="Proteomes" id="UP000234275">
    <property type="component" value="Unassembled WGS sequence"/>
</dbReference>
<protein>
    <submittedName>
        <fullName evidence="2">Uncharacterized protein</fullName>
    </submittedName>
</protein>
<dbReference type="GeneID" id="36563048"/>
<comment type="caution">
    <text evidence="2">The sequence shown here is derived from an EMBL/GenBank/DDBJ whole genome shotgun (WGS) entry which is preliminary data.</text>
</comment>
<accession>A0A2I2FTZ8</accession>
<sequence length="136" mass="14951">MTRSHKANDRDHSLINNAPATPHEQLSRFFTKSGPVDADPRKTKKNGGGKRNWGRSGDEVQDYDYTLTNARRYSNSSARGIGEFRTKFETTELEPVFKSNLHEPLNATSAAGGDVASKHSSIMNSSKDNGVHNSST</sequence>
<keyword evidence="3" id="KW-1185">Reference proteome</keyword>
<feature type="region of interest" description="Disordered" evidence="1">
    <location>
        <begin position="104"/>
        <end position="136"/>
    </location>
</feature>
<dbReference type="OrthoDB" id="2122308at2759"/>
<gene>
    <name evidence="2" type="ORF">P170DRAFT_70825</name>
</gene>
<dbReference type="AlphaFoldDB" id="A0A2I2FTZ8"/>
<feature type="compositionally biased region" description="Polar residues" evidence="1">
    <location>
        <begin position="118"/>
        <end position="136"/>
    </location>
</feature>
<dbReference type="VEuPathDB" id="FungiDB:P170DRAFT_70825"/>
<feature type="compositionally biased region" description="Basic and acidic residues" evidence="1">
    <location>
        <begin position="1"/>
        <end position="13"/>
    </location>
</feature>
<feature type="region of interest" description="Disordered" evidence="1">
    <location>
        <begin position="1"/>
        <end position="58"/>
    </location>
</feature>
<proteinExistence type="predicted"/>
<organism evidence="2 3">
    <name type="scientific">Aspergillus steynii IBT 23096</name>
    <dbReference type="NCBI Taxonomy" id="1392250"/>
    <lineage>
        <taxon>Eukaryota</taxon>
        <taxon>Fungi</taxon>
        <taxon>Dikarya</taxon>
        <taxon>Ascomycota</taxon>
        <taxon>Pezizomycotina</taxon>
        <taxon>Eurotiomycetes</taxon>
        <taxon>Eurotiomycetidae</taxon>
        <taxon>Eurotiales</taxon>
        <taxon>Aspergillaceae</taxon>
        <taxon>Aspergillus</taxon>
        <taxon>Aspergillus subgen. Circumdati</taxon>
    </lineage>
</organism>
<name>A0A2I2FTZ8_9EURO</name>